<dbReference type="EMBL" id="VSSQ01001077">
    <property type="protein sequence ID" value="MPM04855.1"/>
    <property type="molecule type" value="Genomic_DNA"/>
</dbReference>
<gene>
    <name evidence="2" type="ORF">SDC9_51136</name>
</gene>
<feature type="region of interest" description="Disordered" evidence="1">
    <location>
        <begin position="103"/>
        <end position="131"/>
    </location>
</feature>
<sequence>MVFRGQAQGRLEMEGTQGRGKGKVIPDLEGCLVGRQCHEKAEGIVGMAEPPCPRVDGRTVVVPVDLALVGQPGRTGQAEGVVEMPHGRIEMGLVSPVPPIYDPRLGGESRLGGDKPRGEQGRAGNSNTTERLRKSLRREGAHGEFFLASRLGQEQLHRLQIDLAVGMLAPAVGGRDRREQQKSRENCGPFFQNTIMHRHRSIPPFRAVRNRRASICRPP</sequence>
<evidence type="ECO:0000256" key="1">
    <source>
        <dbReference type="SAM" id="MobiDB-lite"/>
    </source>
</evidence>
<name>A0A644WLU3_9ZZZZ</name>
<reference evidence="2" key="1">
    <citation type="submission" date="2019-08" db="EMBL/GenBank/DDBJ databases">
        <authorList>
            <person name="Kucharzyk K."/>
            <person name="Murdoch R.W."/>
            <person name="Higgins S."/>
            <person name="Loffler F."/>
        </authorList>
    </citation>
    <scope>NUCLEOTIDE SEQUENCE</scope>
</reference>
<feature type="compositionally biased region" description="Basic and acidic residues" evidence="1">
    <location>
        <begin position="105"/>
        <end position="120"/>
    </location>
</feature>
<organism evidence="2">
    <name type="scientific">bioreactor metagenome</name>
    <dbReference type="NCBI Taxonomy" id="1076179"/>
    <lineage>
        <taxon>unclassified sequences</taxon>
        <taxon>metagenomes</taxon>
        <taxon>ecological metagenomes</taxon>
    </lineage>
</organism>
<feature type="region of interest" description="Disordered" evidence="1">
    <location>
        <begin position="1"/>
        <end position="21"/>
    </location>
</feature>
<protein>
    <submittedName>
        <fullName evidence="2">Uncharacterized protein</fullName>
    </submittedName>
</protein>
<comment type="caution">
    <text evidence="2">The sequence shown here is derived from an EMBL/GenBank/DDBJ whole genome shotgun (WGS) entry which is preliminary data.</text>
</comment>
<accession>A0A644WLU3</accession>
<proteinExistence type="predicted"/>
<evidence type="ECO:0000313" key="2">
    <source>
        <dbReference type="EMBL" id="MPM04855.1"/>
    </source>
</evidence>
<dbReference type="AlphaFoldDB" id="A0A644WLU3"/>